<feature type="chain" id="PRO_5025627064" evidence="12">
    <location>
        <begin position="24"/>
        <end position="205"/>
    </location>
</feature>
<evidence type="ECO:0000256" key="2">
    <source>
        <dbReference type="ARBA" id="ARBA00004651"/>
    </source>
</evidence>
<dbReference type="OrthoDB" id="8928700at2759"/>
<evidence type="ECO:0000256" key="10">
    <source>
        <dbReference type="SAM" id="MobiDB-lite"/>
    </source>
</evidence>
<keyword evidence="14" id="KW-1185">Reference proteome</keyword>
<keyword evidence="9 11" id="KW-0472">Membrane</keyword>
<dbReference type="InterPro" id="IPR006187">
    <property type="entry name" value="Claudin"/>
</dbReference>
<dbReference type="GO" id="GO:0005886">
    <property type="term" value="C:plasma membrane"/>
    <property type="evidence" value="ECO:0007669"/>
    <property type="project" value="UniProtKB-SubCell"/>
</dbReference>
<feature type="transmembrane region" description="Helical" evidence="11">
    <location>
        <begin position="155"/>
        <end position="175"/>
    </location>
</feature>
<evidence type="ECO:0000313" key="13">
    <source>
        <dbReference type="Ensembl" id="ENSENLP00000044874.1"/>
    </source>
</evidence>
<sequence>MSSSGLQLLGFFLSLVGLSAVVAATFMVEWKQRQQGSKHHLYEGLWTRCSGNEIITCEPHDSLLDLPAEVQATRAVMLLSIFLSTVALLLSTVGMKCTRFMDGKAESKSTTAMVGGIMFMVSGLLAIAITSWYVTVIVQSFQVTHHLQSSEFGKAVFVSWAGGLLLMAGGSFLSCRRCSRSQSSSSESVSSNHLLSTTNPKSNYV</sequence>
<evidence type="ECO:0000256" key="11">
    <source>
        <dbReference type="SAM" id="Phobius"/>
    </source>
</evidence>
<dbReference type="GO" id="GO:0005923">
    <property type="term" value="C:bicellular tight junction"/>
    <property type="evidence" value="ECO:0007669"/>
    <property type="project" value="UniProtKB-SubCell"/>
</dbReference>
<evidence type="ECO:0000313" key="14">
    <source>
        <dbReference type="Proteomes" id="UP000472264"/>
    </source>
</evidence>
<dbReference type="Pfam" id="PF00822">
    <property type="entry name" value="PMP22_Claudin"/>
    <property type="match status" value="1"/>
</dbReference>
<feature type="compositionally biased region" description="Low complexity" evidence="10">
    <location>
        <begin position="182"/>
        <end position="196"/>
    </location>
</feature>
<evidence type="ECO:0000256" key="8">
    <source>
        <dbReference type="ARBA" id="ARBA00022989"/>
    </source>
</evidence>
<dbReference type="InterPro" id="IPR004031">
    <property type="entry name" value="PMP22/EMP/MP20/Claudin"/>
</dbReference>
<dbReference type="InParanoid" id="A0A665WLE0"/>
<reference evidence="13" key="2">
    <citation type="submission" date="2025-08" db="UniProtKB">
        <authorList>
            <consortium name="Ensembl"/>
        </authorList>
    </citation>
    <scope>IDENTIFICATION</scope>
</reference>
<evidence type="ECO:0000256" key="12">
    <source>
        <dbReference type="SAM" id="SignalP"/>
    </source>
</evidence>
<proteinExistence type="inferred from homology"/>
<organism evidence="13 14">
    <name type="scientific">Echeneis naucrates</name>
    <name type="common">Live sharksucker</name>
    <dbReference type="NCBI Taxonomy" id="173247"/>
    <lineage>
        <taxon>Eukaryota</taxon>
        <taxon>Metazoa</taxon>
        <taxon>Chordata</taxon>
        <taxon>Craniata</taxon>
        <taxon>Vertebrata</taxon>
        <taxon>Euteleostomi</taxon>
        <taxon>Actinopterygii</taxon>
        <taxon>Neopterygii</taxon>
        <taxon>Teleostei</taxon>
        <taxon>Neoteleostei</taxon>
        <taxon>Acanthomorphata</taxon>
        <taxon>Carangaria</taxon>
        <taxon>Carangiformes</taxon>
        <taxon>Echeneidae</taxon>
        <taxon>Echeneis</taxon>
    </lineage>
</organism>
<evidence type="ECO:0000256" key="4">
    <source>
        <dbReference type="ARBA" id="ARBA00022427"/>
    </source>
</evidence>
<dbReference type="PRINTS" id="PR01077">
    <property type="entry name" value="CLAUDIN"/>
</dbReference>
<comment type="similarity">
    <text evidence="3">Belongs to the claudin family.</text>
</comment>
<dbReference type="GeneID" id="115042373"/>
<keyword evidence="5" id="KW-1003">Cell membrane</keyword>
<accession>A0A665WLE0</accession>
<feature type="transmembrane region" description="Helical" evidence="11">
    <location>
        <begin position="112"/>
        <end position="135"/>
    </location>
</feature>
<evidence type="ECO:0000256" key="9">
    <source>
        <dbReference type="ARBA" id="ARBA00023136"/>
    </source>
</evidence>
<dbReference type="GO" id="GO:0005198">
    <property type="term" value="F:structural molecule activity"/>
    <property type="evidence" value="ECO:0007669"/>
    <property type="project" value="InterPro"/>
</dbReference>
<keyword evidence="4" id="KW-0796">Tight junction</keyword>
<dbReference type="Gene3D" id="1.20.140.150">
    <property type="match status" value="1"/>
</dbReference>
<gene>
    <name evidence="13" type="primary">LOC115042373</name>
</gene>
<evidence type="ECO:0000256" key="6">
    <source>
        <dbReference type="ARBA" id="ARBA00022692"/>
    </source>
</evidence>
<keyword evidence="7" id="KW-0965">Cell junction</keyword>
<evidence type="ECO:0000256" key="7">
    <source>
        <dbReference type="ARBA" id="ARBA00022949"/>
    </source>
</evidence>
<dbReference type="AlphaFoldDB" id="A0A665WLE0"/>
<feature type="signal peptide" evidence="12">
    <location>
        <begin position="1"/>
        <end position="23"/>
    </location>
</feature>
<name>A0A665WLE0_ECHNA</name>
<comment type="subcellular location">
    <subcellularLocation>
        <location evidence="1">Cell junction</location>
        <location evidence="1">Tight junction</location>
    </subcellularLocation>
    <subcellularLocation>
        <location evidence="2">Cell membrane</location>
        <topology evidence="2">Multi-pass membrane protein</topology>
    </subcellularLocation>
</comment>
<keyword evidence="8 11" id="KW-1133">Transmembrane helix</keyword>
<dbReference type="Proteomes" id="UP000472264">
    <property type="component" value="Chromosome 4"/>
</dbReference>
<evidence type="ECO:0000256" key="1">
    <source>
        <dbReference type="ARBA" id="ARBA00004435"/>
    </source>
</evidence>
<dbReference type="Ensembl" id="ENSENLT00000045986.1">
    <property type="protein sequence ID" value="ENSENLP00000044874.1"/>
    <property type="gene ID" value="ENSENLG00000019106.1"/>
</dbReference>
<dbReference type="PANTHER" id="PTHR12002">
    <property type="entry name" value="CLAUDIN"/>
    <property type="match status" value="1"/>
</dbReference>
<reference evidence="13" key="3">
    <citation type="submission" date="2025-09" db="UniProtKB">
        <authorList>
            <consortium name="Ensembl"/>
        </authorList>
    </citation>
    <scope>IDENTIFICATION</scope>
</reference>
<protein>
    <submittedName>
        <fullName evidence="13">Claudin-19-like</fullName>
    </submittedName>
</protein>
<feature type="transmembrane region" description="Helical" evidence="11">
    <location>
        <begin position="72"/>
        <end position="91"/>
    </location>
</feature>
<feature type="region of interest" description="Disordered" evidence="10">
    <location>
        <begin position="182"/>
        <end position="205"/>
    </location>
</feature>
<keyword evidence="6 11" id="KW-0812">Transmembrane</keyword>
<dbReference type="OMA" id="FMVEWKK"/>
<keyword evidence="12" id="KW-0732">Signal</keyword>
<evidence type="ECO:0000256" key="5">
    <source>
        <dbReference type="ARBA" id="ARBA00022475"/>
    </source>
</evidence>
<reference evidence="13" key="1">
    <citation type="submission" date="2021-04" db="EMBL/GenBank/DDBJ databases">
        <authorList>
            <consortium name="Wellcome Sanger Institute Data Sharing"/>
        </authorList>
    </citation>
    <scope>NUCLEOTIDE SEQUENCE [LARGE SCALE GENOMIC DNA]</scope>
</reference>
<evidence type="ECO:0000256" key="3">
    <source>
        <dbReference type="ARBA" id="ARBA00008295"/>
    </source>
</evidence>
<dbReference type="RefSeq" id="XP_029356415.1">
    <property type="nucleotide sequence ID" value="XM_029500555.1"/>
</dbReference>